<name>A0A6C1B7Z3_9RHOO</name>
<dbReference type="RefSeq" id="WP_173767072.1">
    <property type="nucleotide sequence ID" value="NZ_CP048836.1"/>
</dbReference>
<proteinExistence type="predicted"/>
<organism evidence="1 2">
    <name type="scientific">Nitrogeniibacter mangrovi</name>
    <dbReference type="NCBI Taxonomy" id="2016596"/>
    <lineage>
        <taxon>Bacteria</taxon>
        <taxon>Pseudomonadati</taxon>
        <taxon>Pseudomonadota</taxon>
        <taxon>Betaproteobacteria</taxon>
        <taxon>Rhodocyclales</taxon>
        <taxon>Zoogloeaceae</taxon>
        <taxon>Nitrogeniibacter</taxon>
    </lineage>
</organism>
<evidence type="ECO:0000313" key="1">
    <source>
        <dbReference type="EMBL" id="QID18935.1"/>
    </source>
</evidence>
<keyword evidence="2" id="KW-1185">Reference proteome</keyword>
<protein>
    <submittedName>
        <fullName evidence="1">Uncharacterized protein</fullName>
    </submittedName>
</protein>
<evidence type="ECO:0000313" key="2">
    <source>
        <dbReference type="Proteomes" id="UP000501991"/>
    </source>
</evidence>
<reference evidence="1 2" key="1">
    <citation type="submission" date="2020-02" db="EMBL/GenBank/DDBJ databases">
        <title>Nitrogenibacter mangrovi gen. nov., sp. nov. isolated from mangrove sediment, a denitrifying betaproteobacterium.</title>
        <authorList>
            <person name="Liao H."/>
            <person name="Tian Y."/>
        </authorList>
    </citation>
    <scope>NUCLEOTIDE SEQUENCE [LARGE SCALE GENOMIC DNA]</scope>
    <source>
        <strain evidence="1 2">M9-3-2</strain>
    </source>
</reference>
<dbReference type="Proteomes" id="UP000501991">
    <property type="component" value="Chromosome"/>
</dbReference>
<accession>A0A6C1B7Z3</accession>
<dbReference type="KEGG" id="azq:G3580_15685"/>
<gene>
    <name evidence="1" type="ORF">G3580_15685</name>
</gene>
<dbReference type="AlphaFoldDB" id="A0A6C1B7Z3"/>
<dbReference type="EMBL" id="CP048836">
    <property type="protein sequence ID" value="QID18935.1"/>
    <property type="molecule type" value="Genomic_DNA"/>
</dbReference>
<sequence>MKSPKLLPWYARKAGVSIERAEVLWRKAVRKATADTGWVGNAEYWGAAMDNFLALLEAENSSLCTPNLADVLRMQHRAMRLPLTLFEDLSAATAANWQRYFSCWHRAA</sequence>